<dbReference type="AlphaFoldDB" id="A0A1I7KLS6"/>
<keyword evidence="3" id="KW-1185">Reference proteome</keyword>
<dbReference type="Proteomes" id="UP000182491">
    <property type="component" value="Unassembled WGS sequence"/>
</dbReference>
<reference evidence="3" key="1">
    <citation type="submission" date="2016-10" db="EMBL/GenBank/DDBJ databases">
        <authorList>
            <person name="Varghese N."/>
        </authorList>
    </citation>
    <scope>NUCLEOTIDE SEQUENCE [LARGE SCALE GENOMIC DNA]</scope>
    <source>
        <strain evidence="3">DSM 18820</strain>
    </source>
</reference>
<evidence type="ECO:0008006" key="4">
    <source>
        <dbReference type="Google" id="ProtNLM"/>
    </source>
</evidence>
<proteinExistence type="predicted"/>
<organism evidence="2 3">
    <name type="scientific">Pontibacter akesuensis</name>
    <dbReference type="NCBI Taxonomy" id="388950"/>
    <lineage>
        <taxon>Bacteria</taxon>
        <taxon>Pseudomonadati</taxon>
        <taxon>Bacteroidota</taxon>
        <taxon>Cytophagia</taxon>
        <taxon>Cytophagales</taxon>
        <taxon>Hymenobacteraceae</taxon>
        <taxon>Pontibacter</taxon>
    </lineage>
</organism>
<sequence>MKKCLLSFLATLVLLQLPCIAQAQPVQKLPAASAVEVRQVKENPLFLEEEVLHLKLSMDMKTVLKDRGDDRVYHPATIWYKDSTGTRVAQALKVKVRGNRRRDPSVCGFPPLMLNFSRSTVENTVFGKVNKLKLVTHCTGEEYVLREYLAYKMYNILTDSSFRVRLCQVTYEDVQGKKKSETKYAFLVEDEDALAERLNATVLPDELVVGMRGTHLPSTAVLTFFQYMIGNTDWSVPYRHNIKVLNINAFAIPVPYDFDYAGCVSAPYAAPPPELEISSVKERLFRGYSYPDTVYAQVRNLFNLRKAALYGLYQNADLLEEKSSKSTLKYLDEFYTTLNNAKKFERSFVEAGQRNERGGVAVKGLD</sequence>
<evidence type="ECO:0000256" key="1">
    <source>
        <dbReference type="SAM" id="SignalP"/>
    </source>
</evidence>
<feature type="chain" id="PRO_5010354627" description="DUF3857 domain-containing protein" evidence="1">
    <location>
        <begin position="24"/>
        <end position="366"/>
    </location>
</feature>
<keyword evidence="1" id="KW-0732">Signal</keyword>
<protein>
    <recommendedName>
        <fullName evidence="4">DUF3857 domain-containing protein</fullName>
    </recommendedName>
</protein>
<feature type="signal peptide" evidence="1">
    <location>
        <begin position="1"/>
        <end position="23"/>
    </location>
</feature>
<accession>A0A1I7KLS6</accession>
<dbReference type="STRING" id="388950.GCA_001611675_02758"/>
<evidence type="ECO:0000313" key="3">
    <source>
        <dbReference type="Proteomes" id="UP000182491"/>
    </source>
</evidence>
<name>A0A1I7KLS6_9BACT</name>
<evidence type="ECO:0000313" key="2">
    <source>
        <dbReference type="EMBL" id="SFU98397.1"/>
    </source>
</evidence>
<dbReference type="EMBL" id="FPCA01000006">
    <property type="protein sequence ID" value="SFU98397.1"/>
    <property type="molecule type" value="Genomic_DNA"/>
</dbReference>
<gene>
    <name evidence="2" type="ORF">SAMN04487941_3864</name>
</gene>
<dbReference type="RefSeq" id="WP_229802260.1">
    <property type="nucleotide sequence ID" value="NZ_BMXC01000005.1"/>
</dbReference>